<evidence type="ECO:0008006" key="4">
    <source>
        <dbReference type="Google" id="ProtNLM"/>
    </source>
</evidence>
<accession>A0A1G1TMA4</accession>
<reference evidence="2 3" key="1">
    <citation type="submission" date="2016-08" db="EMBL/GenBank/DDBJ databases">
        <title>Hymenobacter coccineus sp. nov., Hymenobacter lapidarius sp. nov. and Hymenobacter glacialis sp. nov., isolated from Antarctic soil.</title>
        <authorList>
            <person name="Sedlacek I."/>
            <person name="Kralova S."/>
            <person name="Kyrova K."/>
            <person name="Maslanova I."/>
            <person name="Stankova E."/>
            <person name="Vrbovska V."/>
            <person name="Nemec M."/>
            <person name="Bartak M."/>
            <person name="Svec P."/>
            <person name="Busse H.-J."/>
            <person name="Pantucek R."/>
        </authorList>
    </citation>
    <scope>NUCLEOTIDE SEQUENCE [LARGE SCALE GENOMIC DNA]</scope>
    <source>
        <strain evidence="2 3">CCM 8649</strain>
    </source>
</reference>
<keyword evidence="3" id="KW-1185">Reference proteome</keyword>
<name>A0A1G1TMA4_9BACT</name>
<proteinExistence type="predicted"/>
<dbReference type="AlphaFoldDB" id="A0A1G1TMA4"/>
<dbReference type="EMBL" id="MDZA01000021">
    <property type="protein sequence ID" value="OGX91983.1"/>
    <property type="molecule type" value="Genomic_DNA"/>
</dbReference>
<gene>
    <name evidence="2" type="ORF">BEN49_17790</name>
</gene>
<dbReference type="InterPro" id="IPR007712">
    <property type="entry name" value="RelE/ParE_toxin"/>
</dbReference>
<dbReference type="InterPro" id="IPR035093">
    <property type="entry name" value="RelE/ParE_toxin_dom_sf"/>
</dbReference>
<dbReference type="Gene3D" id="3.30.2310.20">
    <property type="entry name" value="RelE-like"/>
    <property type="match status" value="1"/>
</dbReference>
<protein>
    <recommendedName>
        <fullName evidence="4">Plasmid stabilization protein</fullName>
    </recommendedName>
</protein>
<keyword evidence="1" id="KW-1277">Toxin-antitoxin system</keyword>
<evidence type="ECO:0000256" key="1">
    <source>
        <dbReference type="ARBA" id="ARBA00022649"/>
    </source>
</evidence>
<organism evidence="2 3">
    <name type="scientific">Hymenobacter coccineus</name>
    <dbReference type="NCBI Taxonomy" id="1908235"/>
    <lineage>
        <taxon>Bacteria</taxon>
        <taxon>Pseudomonadati</taxon>
        <taxon>Bacteroidota</taxon>
        <taxon>Cytophagia</taxon>
        <taxon>Cytophagales</taxon>
        <taxon>Hymenobacteraceae</taxon>
        <taxon>Hymenobacter</taxon>
    </lineage>
</organism>
<comment type="caution">
    <text evidence="2">The sequence shown here is derived from an EMBL/GenBank/DDBJ whole genome shotgun (WGS) entry which is preliminary data.</text>
</comment>
<dbReference type="Pfam" id="PF05016">
    <property type="entry name" value="ParE_toxin"/>
    <property type="match status" value="1"/>
</dbReference>
<evidence type="ECO:0000313" key="2">
    <source>
        <dbReference type="EMBL" id="OGX91983.1"/>
    </source>
</evidence>
<sequence length="96" mass="11269">MLLHYTTRFLHETDEQAEYLAQYSPARAGLFVDAIFRQLALLKPHPRLGRVVPEFSDDAVQELLFRQYRLVYRITSEERIDVLTLQTGLRPLQLPL</sequence>
<dbReference type="Proteomes" id="UP000177506">
    <property type="component" value="Unassembled WGS sequence"/>
</dbReference>
<evidence type="ECO:0000313" key="3">
    <source>
        <dbReference type="Proteomes" id="UP000177506"/>
    </source>
</evidence>